<protein>
    <submittedName>
        <fullName evidence="2">Uncharacterized protein</fullName>
    </submittedName>
</protein>
<name>A0A914S3H1_PAREQ</name>
<sequence>MLKHFLLFSFSEVTKFQTKFVSVFDLLMGGMDILKHIDYGTAFISRSQSLNRIVGPPTMST</sequence>
<reference evidence="2" key="1">
    <citation type="submission" date="2022-11" db="UniProtKB">
        <authorList>
            <consortium name="WormBaseParasite"/>
        </authorList>
    </citation>
    <scope>IDENTIFICATION</scope>
</reference>
<accession>A0A914S3H1</accession>
<keyword evidence="1" id="KW-1185">Reference proteome</keyword>
<organism evidence="1 2">
    <name type="scientific">Parascaris equorum</name>
    <name type="common">Equine roundworm</name>
    <dbReference type="NCBI Taxonomy" id="6256"/>
    <lineage>
        <taxon>Eukaryota</taxon>
        <taxon>Metazoa</taxon>
        <taxon>Ecdysozoa</taxon>
        <taxon>Nematoda</taxon>
        <taxon>Chromadorea</taxon>
        <taxon>Rhabditida</taxon>
        <taxon>Spirurina</taxon>
        <taxon>Ascaridomorpha</taxon>
        <taxon>Ascaridoidea</taxon>
        <taxon>Ascarididae</taxon>
        <taxon>Parascaris</taxon>
    </lineage>
</organism>
<dbReference type="WBParaSite" id="PEQ_0001169901-mRNA-1">
    <property type="protein sequence ID" value="PEQ_0001169901-mRNA-1"/>
    <property type="gene ID" value="PEQ_0001169901"/>
</dbReference>
<dbReference type="Proteomes" id="UP000887564">
    <property type="component" value="Unplaced"/>
</dbReference>
<evidence type="ECO:0000313" key="1">
    <source>
        <dbReference type="Proteomes" id="UP000887564"/>
    </source>
</evidence>
<proteinExistence type="predicted"/>
<evidence type="ECO:0000313" key="2">
    <source>
        <dbReference type="WBParaSite" id="PEQ_0001169901-mRNA-1"/>
    </source>
</evidence>
<dbReference type="AlphaFoldDB" id="A0A914S3H1"/>